<protein>
    <recommendedName>
        <fullName evidence="3">Erythromycin esterase family protein</fullName>
    </recommendedName>
</protein>
<organism evidence="1 2">
    <name type="scientific">Tannerella forsythia</name>
    <name type="common">Bacteroides forsythus</name>
    <dbReference type="NCBI Taxonomy" id="28112"/>
    <lineage>
        <taxon>Bacteria</taxon>
        <taxon>Pseudomonadati</taxon>
        <taxon>Bacteroidota</taxon>
        <taxon>Bacteroidia</taxon>
        <taxon>Bacteroidales</taxon>
        <taxon>Tannerellaceae</taxon>
        <taxon>Tannerella</taxon>
    </lineage>
</organism>
<dbReference type="Gene3D" id="3.30.1870.10">
    <property type="entry name" value="EreA-like, domain 2"/>
    <property type="match status" value="1"/>
</dbReference>
<dbReference type="GO" id="GO:0046677">
    <property type="term" value="P:response to antibiotic"/>
    <property type="evidence" value="ECO:0007669"/>
    <property type="project" value="InterPro"/>
</dbReference>
<accession>A0A2A6ECC7</accession>
<dbReference type="PANTHER" id="PTHR31299:SF0">
    <property type="entry name" value="ESTERASE, PUTATIVE (AFU_ORTHOLOGUE AFUA_1G05850)-RELATED"/>
    <property type="match status" value="1"/>
</dbReference>
<dbReference type="EMBL" id="NSLJ01000001">
    <property type="protein sequence ID" value="PDP45197.1"/>
    <property type="molecule type" value="Genomic_DNA"/>
</dbReference>
<name>A0A2A6ECC7_TANFO</name>
<evidence type="ECO:0000313" key="1">
    <source>
        <dbReference type="EMBL" id="PDP45197.1"/>
    </source>
</evidence>
<dbReference type="AlphaFoldDB" id="A0A2A6ECC7"/>
<gene>
    <name evidence="1" type="ORF">CLI86_00795</name>
</gene>
<proteinExistence type="predicted"/>
<dbReference type="Gene3D" id="1.20.1440.30">
    <property type="entry name" value="Biosynthetic Protein domain"/>
    <property type="match status" value="1"/>
</dbReference>
<dbReference type="InterPro" id="IPR007815">
    <property type="entry name" value="Emycin_Estase"/>
</dbReference>
<evidence type="ECO:0000313" key="2">
    <source>
        <dbReference type="Proteomes" id="UP000219259"/>
    </source>
</evidence>
<evidence type="ECO:0008006" key="3">
    <source>
        <dbReference type="Google" id="ProtNLM"/>
    </source>
</evidence>
<reference evidence="1 2" key="1">
    <citation type="submission" date="2017-09" db="EMBL/GenBank/DDBJ databases">
        <title>Phase variable restriction modification systems are present in the genome sequences of periodontal pathogens Prevotella intermedia, Tannerella forsythia and Porphyromonas gingivalis.</title>
        <authorList>
            <person name="Haigh R.D."/>
            <person name="Crawford L."/>
            <person name="Ralph J."/>
            <person name="Wanford J."/>
            <person name="Vartoukian S.R."/>
            <person name="Hijazib K."/>
            <person name="Wade W."/>
            <person name="Oggioni M.R."/>
        </authorList>
    </citation>
    <scope>NUCLEOTIDE SEQUENCE [LARGE SCALE GENOMIC DNA]</scope>
    <source>
        <strain evidence="1 2">WW11663</strain>
    </source>
</reference>
<dbReference type="InterPro" id="IPR052036">
    <property type="entry name" value="Hydrolase/PRTase-associated"/>
</dbReference>
<comment type="caution">
    <text evidence="1">The sequence shown here is derived from an EMBL/GenBank/DDBJ whole genome shotgun (WGS) entry which is preliminary data.</text>
</comment>
<dbReference type="SUPFAM" id="SSF159501">
    <property type="entry name" value="EreA/ChaN-like"/>
    <property type="match status" value="1"/>
</dbReference>
<sequence length="586" mass="67989">MLHNILSFSMKTRTYLSILWFILFFLQCNLKANPAPEHTNLLAYDWVNHPVYFYLNTTVDTISAKRIPRLETLLEKKGIISTLIPTYQTDKTSTILSVRIKYKTESTQNLSIVITSIGECENTNSADTIQLRTAEDWEESAHMIKIKETPLLNISIEATGYKENSARIWISDFEILIDGNEIIPPSENRKESIHLTKGDIIHWNKENHPSLPFWKHRILGIGETVHGTKTMNDIAIAVLKERILKHECNIILFEIPLEFSFYINRYVKNDANFNLEDISAYFDSYLYADTILSFIRWIKEYNLTCDEKVSVWGFDINFVQLKSRIDLFNYFYSLNAGKHIKELDTVCELLLDTNIPFEKILLMFDECPDLADVLNEDELKLMLHCIKITQQNSSSYYRFINRDNMMNEVTTFIIDNFGKKNKTITLYGHFGHLNYINGQGPIVMNYYSLGHYMKNKYKDDYACVALITNQGSAMLIKSYTEMEISTLSSAPQGSLEYQLNRFKEDSVYLSTNNLDCSNILKLRLIGNKELTEQFRYIAPKARMDGVLFIKESQSISKGNANQNKKINYNFVIMNAFQEALKKIKNK</sequence>
<dbReference type="PANTHER" id="PTHR31299">
    <property type="entry name" value="ESTERASE, PUTATIVE (AFU_ORTHOLOGUE AFUA_1G05850)-RELATED"/>
    <property type="match status" value="1"/>
</dbReference>
<dbReference type="Proteomes" id="UP000219259">
    <property type="component" value="Unassembled WGS sequence"/>
</dbReference>
<dbReference type="Pfam" id="PF05139">
    <property type="entry name" value="Erythro_esteras"/>
    <property type="match status" value="1"/>
</dbReference>
<dbReference type="Gene3D" id="3.40.1660.10">
    <property type="entry name" value="EreA-like (biosynthetic domain)"/>
    <property type="match status" value="2"/>
</dbReference>
<dbReference type="CDD" id="cd14728">
    <property type="entry name" value="Ere-like"/>
    <property type="match status" value="1"/>
</dbReference>